<evidence type="ECO:0000256" key="3">
    <source>
        <dbReference type="ARBA" id="ARBA00022448"/>
    </source>
</evidence>
<organism evidence="9 12">
    <name type="scientific">[Ruminococcus] lactaris</name>
    <dbReference type="NCBI Taxonomy" id="46228"/>
    <lineage>
        <taxon>Bacteria</taxon>
        <taxon>Bacillati</taxon>
        <taxon>Bacillota</taxon>
        <taxon>Clostridia</taxon>
        <taxon>Lachnospirales</taxon>
        <taxon>Lachnospiraceae</taxon>
        <taxon>Mediterraneibacter</taxon>
    </lineage>
</organism>
<name>A0A3E4LIW5_9FIRM</name>
<feature type="transmembrane region" description="Helical" evidence="8">
    <location>
        <begin position="321"/>
        <end position="340"/>
    </location>
</feature>
<dbReference type="Pfam" id="PF01032">
    <property type="entry name" value="FecCD"/>
    <property type="match status" value="1"/>
</dbReference>
<evidence type="ECO:0000313" key="13">
    <source>
        <dbReference type="Proteomes" id="UP000284902"/>
    </source>
</evidence>
<proteinExistence type="inferred from homology"/>
<evidence type="ECO:0000256" key="6">
    <source>
        <dbReference type="ARBA" id="ARBA00022989"/>
    </source>
</evidence>
<dbReference type="GO" id="GO:0033214">
    <property type="term" value="P:siderophore-iron import into cell"/>
    <property type="evidence" value="ECO:0007669"/>
    <property type="project" value="TreeGrafter"/>
</dbReference>
<reference evidence="12 13" key="1">
    <citation type="submission" date="2018-08" db="EMBL/GenBank/DDBJ databases">
        <title>A genome reference for cultivated species of the human gut microbiota.</title>
        <authorList>
            <person name="Zou Y."/>
            <person name="Xue W."/>
            <person name="Luo G."/>
        </authorList>
    </citation>
    <scope>NUCLEOTIDE SEQUENCE [LARGE SCALE GENOMIC DNA]</scope>
    <source>
        <strain evidence="11 14">AM09-9</strain>
        <strain evidence="10 13">AM25-1LB</strain>
        <strain evidence="9 12">TF11-7</strain>
    </source>
</reference>
<evidence type="ECO:0000256" key="7">
    <source>
        <dbReference type="ARBA" id="ARBA00023136"/>
    </source>
</evidence>
<dbReference type="PANTHER" id="PTHR30472">
    <property type="entry name" value="FERRIC ENTEROBACTIN TRANSPORT SYSTEM PERMEASE PROTEIN"/>
    <property type="match status" value="1"/>
</dbReference>
<feature type="transmembrane region" description="Helical" evidence="8">
    <location>
        <begin position="292"/>
        <end position="315"/>
    </location>
</feature>
<gene>
    <name evidence="11" type="ORF">DW116_09885</name>
    <name evidence="10" type="ORF">DW672_09245</name>
    <name evidence="9" type="ORF">DXD17_12220</name>
</gene>
<feature type="transmembrane region" description="Helical" evidence="8">
    <location>
        <begin position="131"/>
        <end position="151"/>
    </location>
</feature>
<feature type="transmembrane region" description="Helical" evidence="8">
    <location>
        <begin position="102"/>
        <end position="125"/>
    </location>
</feature>
<evidence type="ECO:0000313" key="9">
    <source>
        <dbReference type="EMBL" id="RGK37450.1"/>
    </source>
</evidence>
<evidence type="ECO:0000313" key="10">
    <source>
        <dbReference type="EMBL" id="RHF59310.1"/>
    </source>
</evidence>
<evidence type="ECO:0000256" key="8">
    <source>
        <dbReference type="SAM" id="Phobius"/>
    </source>
</evidence>
<evidence type="ECO:0000256" key="1">
    <source>
        <dbReference type="ARBA" id="ARBA00004651"/>
    </source>
</evidence>
<feature type="transmembrane region" description="Helical" evidence="8">
    <location>
        <begin position="17"/>
        <end position="36"/>
    </location>
</feature>
<evidence type="ECO:0000256" key="2">
    <source>
        <dbReference type="ARBA" id="ARBA00007935"/>
    </source>
</evidence>
<dbReference type="Proteomes" id="UP000284902">
    <property type="component" value="Unassembled WGS sequence"/>
</dbReference>
<dbReference type="Gene3D" id="1.10.3470.10">
    <property type="entry name" value="ABC transporter involved in vitamin B12 uptake, BtuC"/>
    <property type="match status" value="1"/>
</dbReference>
<protein>
    <submittedName>
        <fullName evidence="9">Iron ABC transporter permease</fullName>
    </submittedName>
</protein>
<dbReference type="GO" id="GO:0022857">
    <property type="term" value="F:transmembrane transporter activity"/>
    <property type="evidence" value="ECO:0007669"/>
    <property type="project" value="InterPro"/>
</dbReference>
<comment type="subcellular location">
    <subcellularLocation>
        <location evidence="1">Cell membrane</location>
        <topology evidence="1">Multi-pass membrane protein</topology>
    </subcellularLocation>
</comment>
<dbReference type="SUPFAM" id="SSF81345">
    <property type="entry name" value="ABC transporter involved in vitamin B12 uptake, BtuC"/>
    <property type="match status" value="1"/>
</dbReference>
<dbReference type="Proteomes" id="UP000260793">
    <property type="component" value="Unassembled WGS sequence"/>
</dbReference>
<dbReference type="Proteomes" id="UP000285832">
    <property type="component" value="Unassembled WGS sequence"/>
</dbReference>
<dbReference type="GeneID" id="77335069"/>
<feature type="transmembrane region" description="Helical" evidence="8">
    <location>
        <begin position="158"/>
        <end position="183"/>
    </location>
</feature>
<comment type="caution">
    <text evidence="9">The sequence shown here is derived from an EMBL/GenBank/DDBJ whole genome shotgun (WGS) entry which is preliminary data.</text>
</comment>
<dbReference type="CDD" id="cd06550">
    <property type="entry name" value="TM_ABC_iron-siderophores_like"/>
    <property type="match status" value="1"/>
</dbReference>
<keyword evidence="7 8" id="KW-0472">Membrane</keyword>
<feature type="transmembrane region" description="Helical" evidence="8">
    <location>
        <begin position="261"/>
        <end position="280"/>
    </location>
</feature>
<keyword evidence="4" id="KW-1003">Cell membrane</keyword>
<dbReference type="PANTHER" id="PTHR30472:SF41">
    <property type="entry name" value="TRANSPORT SYSTEM PERMEASE PROTEIN"/>
    <property type="match status" value="1"/>
</dbReference>
<keyword evidence="5 8" id="KW-0812">Transmembrane</keyword>
<evidence type="ECO:0000313" key="12">
    <source>
        <dbReference type="Proteomes" id="UP000260793"/>
    </source>
</evidence>
<evidence type="ECO:0000313" key="14">
    <source>
        <dbReference type="Proteomes" id="UP000285832"/>
    </source>
</evidence>
<dbReference type="InterPro" id="IPR000522">
    <property type="entry name" value="ABC_transptr_permease_BtuC"/>
</dbReference>
<feature type="transmembrane region" description="Helical" evidence="8">
    <location>
        <begin position="73"/>
        <end position="90"/>
    </location>
</feature>
<keyword evidence="3" id="KW-0813">Transport</keyword>
<comment type="similarity">
    <text evidence="2">Belongs to the binding-protein-dependent transport system permease family. FecCD subfamily.</text>
</comment>
<dbReference type="AlphaFoldDB" id="A0A3E4LIW5"/>
<dbReference type="EMBL" id="QRHG01000023">
    <property type="protein sequence ID" value="RHF59310.1"/>
    <property type="molecule type" value="Genomic_DNA"/>
</dbReference>
<feature type="transmembrane region" description="Helical" evidence="8">
    <location>
        <begin position="203"/>
        <end position="224"/>
    </location>
</feature>
<dbReference type="EMBL" id="QRMI01000025">
    <property type="protein sequence ID" value="RHJ60253.1"/>
    <property type="molecule type" value="Genomic_DNA"/>
</dbReference>
<dbReference type="InterPro" id="IPR037294">
    <property type="entry name" value="ABC_BtuC-like"/>
</dbReference>
<sequence>MKDTSFHGENLRRRARYIAVFSGLVIAFAVTVVLNINTGNVHISVPKILRILFLRDGAATEYSIIWRIRLPRILMAAMLGGALSLSGFLLQTFFANPIAGPFVLGISSGAKMVVALTMIIFLKYIGHFSSYTLIVAAFIGSLISTGFILLMSKKVHHMAALLVGGIMIGYICSAITDFVVTFADDSDIVNLHGWSQGSFSGMSWSNVQVAAVVVGIAFVCTFLLSKPVSAYQLGEAYAQSMGVNIQVFRVVLILLSSVLSASVTAFAGPISFVGIAVPFLTRKAFGTSKPIVIIPGTFFAGAVFCMICDLIARMALAPVELNISTVTSILGAPIVIYMMVKREKGR</sequence>
<evidence type="ECO:0000256" key="4">
    <source>
        <dbReference type="ARBA" id="ARBA00022475"/>
    </source>
</evidence>
<evidence type="ECO:0000256" key="5">
    <source>
        <dbReference type="ARBA" id="ARBA00022692"/>
    </source>
</evidence>
<keyword evidence="6 8" id="KW-1133">Transmembrane helix</keyword>
<evidence type="ECO:0000313" key="11">
    <source>
        <dbReference type="EMBL" id="RHJ60253.1"/>
    </source>
</evidence>
<dbReference type="EMBL" id="QSQN01000038">
    <property type="protein sequence ID" value="RGK37450.1"/>
    <property type="molecule type" value="Genomic_DNA"/>
</dbReference>
<dbReference type="RefSeq" id="WP_005609123.1">
    <property type="nucleotide sequence ID" value="NZ_CABKOA010000040.1"/>
</dbReference>
<accession>A0A3E4LIW5</accession>
<dbReference type="GO" id="GO:0005886">
    <property type="term" value="C:plasma membrane"/>
    <property type="evidence" value="ECO:0007669"/>
    <property type="project" value="UniProtKB-SubCell"/>
</dbReference>